<proteinExistence type="predicted"/>
<dbReference type="InterPro" id="IPR044974">
    <property type="entry name" value="Disease_R_plants"/>
</dbReference>
<evidence type="ECO:0000313" key="1">
    <source>
        <dbReference type="EMBL" id="KAL2645098.1"/>
    </source>
</evidence>
<dbReference type="AlphaFoldDB" id="A0ABD1ZBJ7"/>
<dbReference type="Gene3D" id="3.40.50.300">
    <property type="entry name" value="P-loop containing nucleotide triphosphate hydrolases"/>
    <property type="match status" value="1"/>
</dbReference>
<reference evidence="1 2" key="1">
    <citation type="submission" date="2024-09" db="EMBL/GenBank/DDBJ databases">
        <title>Chromosome-scale assembly of Riccia fluitans.</title>
        <authorList>
            <person name="Paukszto L."/>
            <person name="Sawicki J."/>
            <person name="Karawczyk K."/>
            <person name="Piernik-Szablinska J."/>
            <person name="Szczecinska M."/>
            <person name="Mazdziarz M."/>
        </authorList>
    </citation>
    <scope>NUCLEOTIDE SEQUENCE [LARGE SCALE GENOMIC DNA]</scope>
    <source>
        <strain evidence="1">Rf_01</strain>
        <tissue evidence="1">Aerial parts of the thallus</tissue>
    </source>
</reference>
<dbReference type="InterPro" id="IPR042197">
    <property type="entry name" value="Apaf_helical"/>
</dbReference>
<gene>
    <name evidence="1" type="ORF">R1flu_012685</name>
</gene>
<keyword evidence="2" id="KW-1185">Reference proteome</keyword>
<dbReference type="SUPFAM" id="SSF52540">
    <property type="entry name" value="P-loop containing nucleoside triphosphate hydrolases"/>
    <property type="match status" value="1"/>
</dbReference>
<dbReference type="PRINTS" id="PR00364">
    <property type="entry name" value="DISEASERSIST"/>
</dbReference>
<sequence length="371" mass="42972">MDGIGKSTLPKNILMHVRNQLDFVCFLEFEDIQKKPKWEEFEKLVAASLFRGRGKKVSTENKAPWSLLKEKRVLVLADAVESEDQILPLITPGWCGEDSRLIITTCVRGLMSQHDFIEYDVPLMSSSEAKELFKGQIRSSLLGVISDQEELVTEVIANCEGLPLALKLLGCHLCKKLEMLGSRPHKELVVQVWRDALLRMRMDYSLNGKGRNQVWHKLRVIFADLDEPEKTIFLDLASFDYYGPKKEQYDLNVLKTAWSTVRRDMETLTESAIENLRDRCFLRCNSNQFSEDTAGPVRKIYIHPALRNMGRWISTDLFKGKILQGCKELRELNEDELLKNWRRYQSCWNPLSHLWILGTGVLFRDFLVLDF</sequence>
<accession>A0ABD1ZBJ7</accession>
<name>A0ABD1ZBJ7_9MARC</name>
<protein>
    <recommendedName>
        <fullName evidence="3">NB-ARC domain-containing protein</fullName>
    </recommendedName>
</protein>
<dbReference type="PANTHER" id="PTHR11017:SF385">
    <property type="entry name" value="DISEASE RESISTANCE PROTEIN (TIR-NBS-LRR CLASS)-RELATED"/>
    <property type="match status" value="1"/>
</dbReference>
<dbReference type="PANTHER" id="PTHR11017">
    <property type="entry name" value="LEUCINE-RICH REPEAT-CONTAINING PROTEIN"/>
    <property type="match status" value="1"/>
</dbReference>
<dbReference type="InterPro" id="IPR027417">
    <property type="entry name" value="P-loop_NTPase"/>
</dbReference>
<comment type="caution">
    <text evidence="1">The sequence shown here is derived from an EMBL/GenBank/DDBJ whole genome shotgun (WGS) entry which is preliminary data.</text>
</comment>
<evidence type="ECO:0000313" key="2">
    <source>
        <dbReference type="Proteomes" id="UP001605036"/>
    </source>
</evidence>
<dbReference type="Proteomes" id="UP001605036">
    <property type="component" value="Unassembled WGS sequence"/>
</dbReference>
<evidence type="ECO:0008006" key="3">
    <source>
        <dbReference type="Google" id="ProtNLM"/>
    </source>
</evidence>
<dbReference type="EMBL" id="JBHFFA010000002">
    <property type="protein sequence ID" value="KAL2645098.1"/>
    <property type="molecule type" value="Genomic_DNA"/>
</dbReference>
<organism evidence="1 2">
    <name type="scientific">Riccia fluitans</name>
    <dbReference type="NCBI Taxonomy" id="41844"/>
    <lineage>
        <taxon>Eukaryota</taxon>
        <taxon>Viridiplantae</taxon>
        <taxon>Streptophyta</taxon>
        <taxon>Embryophyta</taxon>
        <taxon>Marchantiophyta</taxon>
        <taxon>Marchantiopsida</taxon>
        <taxon>Marchantiidae</taxon>
        <taxon>Marchantiales</taxon>
        <taxon>Ricciaceae</taxon>
        <taxon>Riccia</taxon>
    </lineage>
</organism>
<dbReference type="Gene3D" id="1.10.8.430">
    <property type="entry name" value="Helical domain of apoptotic protease-activating factors"/>
    <property type="match status" value="1"/>
</dbReference>